<dbReference type="PANTHER" id="PTHR13831">
    <property type="entry name" value="MEMBER OF THE HIR1 FAMILY OF WD-REPEAT PROTEINS"/>
    <property type="match status" value="1"/>
</dbReference>
<dbReference type="VEuPathDB" id="MicrosporidiaDB:EDEG_02818"/>
<organism evidence="4 5">
    <name type="scientific">Edhazardia aedis (strain USNM 41457)</name>
    <name type="common">Microsporidian parasite</name>
    <dbReference type="NCBI Taxonomy" id="1003232"/>
    <lineage>
        <taxon>Eukaryota</taxon>
        <taxon>Fungi</taxon>
        <taxon>Fungi incertae sedis</taxon>
        <taxon>Microsporidia</taxon>
        <taxon>Edhazardia</taxon>
    </lineage>
</organism>
<evidence type="ECO:0000313" key="4">
    <source>
        <dbReference type="EMBL" id="EJW02778.1"/>
    </source>
</evidence>
<keyword evidence="2" id="KW-0804">Transcription</keyword>
<dbReference type="PROSITE" id="PS50082">
    <property type="entry name" value="WD_REPEATS_2"/>
    <property type="match status" value="1"/>
</dbReference>
<comment type="subcellular location">
    <subcellularLocation>
        <location evidence="2">Nucleus</location>
    </subcellularLocation>
</comment>
<feature type="region of interest" description="Disordered" evidence="3">
    <location>
        <begin position="474"/>
        <end position="527"/>
    </location>
</feature>
<proteinExistence type="inferred from homology"/>
<dbReference type="InterPro" id="IPR015943">
    <property type="entry name" value="WD40/YVTN_repeat-like_dom_sf"/>
</dbReference>
<dbReference type="EMBL" id="AFBI03000056">
    <property type="protein sequence ID" value="EJW02778.1"/>
    <property type="molecule type" value="Genomic_DNA"/>
</dbReference>
<feature type="compositionally biased region" description="Basic and acidic residues" evidence="3">
    <location>
        <begin position="485"/>
        <end position="527"/>
    </location>
</feature>
<dbReference type="OMA" id="PINEYIV"/>
<dbReference type="GO" id="GO:0006351">
    <property type="term" value="P:DNA-templated transcription"/>
    <property type="evidence" value="ECO:0007669"/>
    <property type="project" value="InterPro"/>
</dbReference>
<feature type="compositionally biased region" description="Polar residues" evidence="3">
    <location>
        <begin position="474"/>
        <end position="484"/>
    </location>
</feature>
<dbReference type="GO" id="GO:0005634">
    <property type="term" value="C:nucleus"/>
    <property type="evidence" value="ECO:0007669"/>
    <property type="project" value="UniProtKB-SubCell"/>
</dbReference>
<dbReference type="Gene3D" id="2.130.10.10">
    <property type="entry name" value="YVTN repeat-like/Quinoprotein amine dehydrogenase"/>
    <property type="match status" value="2"/>
</dbReference>
<keyword evidence="2" id="KW-0156">Chromatin regulator</keyword>
<evidence type="ECO:0000256" key="2">
    <source>
        <dbReference type="RuleBase" id="RU364014"/>
    </source>
</evidence>
<dbReference type="Proteomes" id="UP000003163">
    <property type="component" value="Unassembled WGS sequence"/>
</dbReference>
<name>J8ZSY5_EDHAE</name>
<keyword evidence="2" id="KW-0805">Transcription regulation</keyword>
<comment type="function">
    <text evidence="2">Required for replication-independent chromatin assembly and for the periodic repression of histone gene transcription during the cell cycle.</text>
</comment>
<protein>
    <recommendedName>
        <fullName evidence="2">Protein HIR</fullName>
    </recommendedName>
</protein>
<dbReference type="GO" id="GO:0031491">
    <property type="term" value="F:nucleosome binding"/>
    <property type="evidence" value="ECO:0007669"/>
    <property type="project" value="TreeGrafter"/>
</dbReference>
<dbReference type="GO" id="GO:0000785">
    <property type="term" value="C:chromatin"/>
    <property type="evidence" value="ECO:0007669"/>
    <property type="project" value="TreeGrafter"/>
</dbReference>
<keyword evidence="2" id="KW-0677">Repeat</keyword>
<dbReference type="GO" id="GO:0000417">
    <property type="term" value="C:HIR complex"/>
    <property type="evidence" value="ECO:0007669"/>
    <property type="project" value="TreeGrafter"/>
</dbReference>
<dbReference type="STRING" id="1003232.J8ZSY5"/>
<keyword evidence="1 2" id="KW-0853">WD repeat</keyword>
<keyword evidence="2" id="KW-0678">Repressor</keyword>
<dbReference type="SUPFAM" id="SSF50978">
    <property type="entry name" value="WD40 repeat-like"/>
    <property type="match status" value="2"/>
</dbReference>
<dbReference type="HOGENOM" id="CLU_010474_0_0_1"/>
<keyword evidence="2" id="KW-0539">Nucleus</keyword>
<dbReference type="PANTHER" id="PTHR13831:SF0">
    <property type="entry name" value="PROTEIN HIRA"/>
    <property type="match status" value="1"/>
</dbReference>
<dbReference type="PROSITE" id="PS50294">
    <property type="entry name" value="WD_REPEATS_REGION"/>
    <property type="match status" value="1"/>
</dbReference>
<sequence length="866" mass="99671">MKIREVDHIHGMKRRPCPIFTIDYKKGYFVSGSVNGELKLNYSKEYRKFNDHAGTILCARFNPTGEFIATCSDDKSVRVYKVDDAEHTLTFVKSLEYFESDVVDALWFRNLLLCCDLTGFLAVFEIQNFTLVKKTKPMDLCRGLSTDPQNEIVVLQGEKNMKIFDMNIEEIKNVSEPFKGKITEAFFARNSWSPDGKYLAVCLAFNGKQNSIEILRKDTFNSEFSLVGHVAPAEVARFLPKTFSINGDLHFVVAVGSQDKSISLWSTKSQRPFVLLKDFTEGPIMDMFWDNESLVVCSYDGKVHQIDFDLNELGEIVVSPGFYVQEVPSIPFCLENLIIQEKGIESLAFDTDQPPKKQNTDEVEEIKNENSDKEHNIELAKTKEKKASKQIKNELPEPIATKNEETVLQEENFTPKRQKTNTKKASKKTVQKDDVKYASENKIAKSQEDESKTIIVNAQKNSIKKNTNTIENPQAIKVNTSEPITKTDDKKDSKQSKTLAEEEKNGKLVGNDHKSPKQETEENIKNEQKIPTRNDSAKNINVVPLQKKKIKPVIIAPLKPEKNVIKDPTRKIFAIFRNTPKKIEFLEKKEIPDKCDFTIGDYKVVIENSQKCKVSVHRLKNIFYNLYFNRVFLFAGNEFYICFVFEDNGSDAIAIYDLETGNLTLPIITIHTVVCIDLLNNELLILEGNGEFQVINLKKQKKVVNGSLPVSARLLNIKLDKKYFILTQYDTEVYFYNRKLKLWMKKTHNFNSIIIKKNIDNLENLDIFDSEDAEDQTINEIEYEFKVNEINCDRNGMLNVGKKATKYALKINRLSENTYNKYVYIFTKLCYIDFKKEAYKMLEEMNSNCIFQPCVIEIMELLSEMP</sequence>
<feature type="compositionally biased region" description="Basic and acidic residues" evidence="3">
    <location>
        <begin position="353"/>
        <end position="395"/>
    </location>
</feature>
<dbReference type="SMART" id="SM00320">
    <property type="entry name" value="WD40"/>
    <property type="match status" value="4"/>
</dbReference>
<feature type="repeat" description="WD" evidence="1">
    <location>
        <begin position="49"/>
        <end position="90"/>
    </location>
</feature>
<feature type="region of interest" description="Disordered" evidence="3">
    <location>
        <begin position="350"/>
        <end position="432"/>
    </location>
</feature>
<dbReference type="Pfam" id="PF00400">
    <property type="entry name" value="WD40"/>
    <property type="match status" value="1"/>
</dbReference>
<dbReference type="InterPro" id="IPR031120">
    <property type="entry name" value="HIR1-like"/>
</dbReference>
<accession>J8ZSY5</accession>
<dbReference type="OrthoDB" id="2192933at2759"/>
<evidence type="ECO:0000313" key="5">
    <source>
        <dbReference type="Proteomes" id="UP000003163"/>
    </source>
</evidence>
<gene>
    <name evidence="4" type="ORF">EDEG_02818</name>
</gene>
<comment type="similarity">
    <text evidence="2">Belongs to the WD repeat HIR1 family.</text>
</comment>
<dbReference type="AlphaFoldDB" id="J8ZSY5"/>
<reference evidence="5" key="2">
    <citation type="submission" date="2015-07" db="EMBL/GenBank/DDBJ databases">
        <title>Contrasting host-pathogen interactions and genome evolution in two generalist and specialist microsporidian pathogens of mosquitoes.</title>
        <authorList>
            <consortium name="The Broad Institute Genomics Platform"/>
            <consortium name="The Broad Institute Genome Sequencing Center for Infectious Disease"/>
            <person name="Cuomo C.A."/>
            <person name="Sanscrainte N.D."/>
            <person name="Goldberg J.M."/>
            <person name="Heiman D."/>
            <person name="Young S."/>
            <person name="Zeng Q."/>
            <person name="Becnel J.J."/>
            <person name="Birren B.W."/>
        </authorList>
    </citation>
    <scope>NUCLEOTIDE SEQUENCE [LARGE SCALE GENOMIC DNA]</scope>
    <source>
        <strain evidence="5">USNM 41457</strain>
    </source>
</reference>
<feature type="compositionally biased region" description="Basic residues" evidence="3">
    <location>
        <begin position="416"/>
        <end position="429"/>
    </location>
</feature>
<evidence type="ECO:0000256" key="3">
    <source>
        <dbReference type="SAM" id="MobiDB-lite"/>
    </source>
</evidence>
<evidence type="ECO:0000256" key="1">
    <source>
        <dbReference type="PROSITE-ProRule" id="PRU00221"/>
    </source>
</evidence>
<dbReference type="GO" id="GO:0006338">
    <property type="term" value="P:chromatin remodeling"/>
    <property type="evidence" value="ECO:0007669"/>
    <property type="project" value="TreeGrafter"/>
</dbReference>
<keyword evidence="5" id="KW-1185">Reference proteome</keyword>
<dbReference type="FunCoup" id="J8ZSY5">
    <property type="interactions" value="125"/>
</dbReference>
<comment type="caution">
    <text evidence="4">The sequence shown here is derived from an EMBL/GenBank/DDBJ whole genome shotgun (WGS) entry which is preliminary data.</text>
</comment>
<reference evidence="4 5" key="1">
    <citation type="submission" date="2011-08" db="EMBL/GenBank/DDBJ databases">
        <authorList>
            <person name="Liu Z.J."/>
            <person name="Shi F.L."/>
            <person name="Lu J.Q."/>
            <person name="Li M."/>
            <person name="Wang Z.L."/>
        </authorList>
    </citation>
    <scope>NUCLEOTIDE SEQUENCE [LARGE SCALE GENOMIC DNA]</scope>
    <source>
        <strain evidence="4 5">USNM 41457</strain>
    </source>
</reference>
<dbReference type="InParanoid" id="J8ZSY5"/>
<dbReference type="InterPro" id="IPR036322">
    <property type="entry name" value="WD40_repeat_dom_sf"/>
</dbReference>
<dbReference type="InterPro" id="IPR001680">
    <property type="entry name" value="WD40_rpt"/>
</dbReference>